<dbReference type="Proteomes" id="UP001327560">
    <property type="component" value="Chromosome 6"/>
</dbReference>
<dbReference type="GO" id="GO:0032977">
    <property type="term" value="F:membrane insertase activity"/>
    <property type="evidence" value="ECO:0007669"/>
    <property type="project" value="InterPro"/>
</dbReference>
<dbReference type="PANTHER" id="PTHR12428:SF34">
    <property type="entry name" value="MITOCHONDRIAL INNER MEMBRANE PROTEIN OXA1-LIKE"/>
    <property type="match status" value="1"/>
</dbReference>
<keyword evidence="8" id="KW-1185">Reference proteome</keyword>
<comment type="subcellular location">
    <subcellularLocation>
        <location evidence="1">Membrane</location>
        <topology evidence="1">Multi-pass membrane protein</topology>
    </subcellularLocation>
</comment>
<dbReference type="CDD" id="cd20069">
    <property type="entry name" value="5TM_Oxa1-like"/>
    <property type="match status" value="1"/>
</dbReference>
<evidence type="ECO:0000256" key="5">
    <source>
        <dbReference type="ARBA" id="ARBA00023136"/>
    </source>
</evidence>
<gene>
    <name evidence="7" type="ORF">Cni_G18787</name>
</gene>
<evidence type="ECO:0000256" key="3">
    <source>
        <dbReference type="ARBA" id="ARBA00022692"/>
    </source>
</evidence>
<protein>
    <submittedName>
        <fullName evidence="7">Mitochondrial inner membrane protein OXA1-like</fullName>
    </submittedName>
</protein>
<evidence type="ECO:0000313" key="7">
    <source>
        <dbReference type="EMBL" id="WOL10033.1"/>
    </source>
</evidence>
<feature type="transmembrane region" description="Helical" evidence="6">
    <location>
        <begin position="157"/>
        <end position="177"/>
    </location>
</feature>
<dbReference type="PANTHER" id="PTHR12428">
    <property type="entry name" value="OXA1"/>
    <property type="match status" value="1"/>
</dbReference>
<evidence type="ECO:0000256" key="4">
    <source>
        <dbReference type="ARBA" id="ARBA00022989"/>
    </source>
</evidence>
<sequence length="372" mass="41114">MASCCRRSLNSNFNHLTRRLRPFSHILRDDRQSTEPPNPLHMPPITTRLLHVSAFSPSVSGFVGWKSLGLSLPLALNSCLLRSYSSNARGSNEFDEFSNATQVLSDGCVETGAATTAAAVPVPFPGEVAAAAAGSSLSLAALQHLVDAVHSFSGLNWWASIALTTLLIRGASIPLMLDRMKKEMKHKILTPEVERLVDQIDRMCFQSTFDGLEQVNALLRKHGCSQFDQAIGFLTNGLIVTSFSLAIKNMVENVPSFKEGGAFWFTDLTTPDPLFLPALTVLTFWATVEAILIYWITSNIFSIMSGLVLRQPSVRKLLNFPDVLNQPPRLRQISLPLILPSQWYQLPHYCIRSLSKMNAVERRESSSSVISN</sequence>
<evidence type="ECO:0000256" key="2">
    <source>
        <dbReference type="ARBA" id="ARBA00010583"/>
    </source>
</evidence>
<comment type="similarity">
    <text evidence="2">Belongs to the OXA1/ALB3/YidC (TC 2.A.9.2) family.</text>
</comment>
<proteinExistence type="inferred from homology"/>
<dbReference type="GO" id="GO:0005743">
    <property type="term" value="C:mitochondrial inner membrane"/>
    <property type="evidence" value="ECO:0007669"/>
    <property type="project" value="TreeGrafter"/>
</dbReference>
<accession>A0AAQ3QI14</accession>
<evidence type="ECO:0000256" key="6">
    <source>
        <dbReference type="SAM" id="Phobius"/>
    </source>
</evidence>
<keyword evidence="3 6" id="KW-0812">Transmembrane</keyword>
<feature type="transmembrane region" description="Helical" evidence="6">
    <location>
        <begin position="274"/>
        <end position="296"/>
    </location>
</feature>
<evidence type="ECO:0000313" key="8">
    <source>
        <dbReference type="Proteomes" id="UP001327560"/>
    </source>
</evidence>
<keyword evidence="4 6" id="KW-1133">Transmembrane helix</keyword>
<keyword evidence="5 6" id="KW-0472">Membrane</keyword>
<feature type="transmembrane region" description="Helical" evidence="6">
    <location>
        <begin position="230"/>
        <end position="247"/>
    </location>
</feature>
<organism evidence="7 8">
    <name type="scientific">Canna indica</name>
    <name type="common">Indian-shot</name>
    <dbReference type="NCBI Taxonomy" id="4628"/>
    <lineage>
        <taxon>Eukaryota</taxon>
        <taxon>Viridiplantae</taxon>
        <taxon>Streptophyta</taxon>
        <taxon>Embryophyta</taxon>
        <taxon>Tracheophyta</taxon>
        <taxon>Spermatophyta</taxon>
        <taxon>Magnoliopsida</taxon>
        <taxon>Liliopsida</taxon>
        <taxon>Zingiberales</taxon>
        <taxon>Cannaceae</taxon>
        <taxon>Canna</taxon>
    </lineage>
</organism>
<dbReference type="InterPro" id="IPR001708">
    <property type="entry name" value="YidC/ALB3/OXA1/COX18"/>
</dbReference>
<name>A0AAQ3QI14_9LILI</name>
<evidence type="ECO:0000256" key="1">
    <source>
        <dbReference type="ARBA" id="ARBA00004141"/>
    </source>
</evidence>
<dbReference type="EMBL" id="CP136895">
    <property type="protein sequence ID" value="WOL10033.1"/>
    <property type="molecule type" value="Genomic_DNA"/>
</dbReference>
<dbReference type="GO" id="GO:0032979">
    <property type="term" value="P:protein insertion into mitochondrial inner membrane from matrix"/>
    <property type="evidence" value="ECO:0007669"/>
    <property type="project" value="TreeGrafter"/>
</dbReference>
<reference evidence="7 8" key="1">
    <citation type="submission" date="2023-10" db="EMBL/GenBank/DDBJ databases">
        <title>Chromosome-scale genome assembly provides insights into flower coloration mechanisms of Canna indica.</title>
        <authorList>
            <person name="Li C."/>
        </authorList>
    </citation>
    <scope>NUCLEOTIDE SEQUENCE [LARGE SCALE GENOMIC DNA]</scope>
    <source>
        <tissue evidence="7">Flower</tissue>
    </source>
</reference>
<dbReference type="AlphaFoldDB" id="A0AAQ3QI14"/>